<evidence type="ECO:0000313" key="2">
    <source>
        <dbReference type="Proteomes" id="UP000184127"/>
    </source>
</evidence>
<name>A0A1M4THQ8_9THEO</name>
<dbReference type="Proteomes" id="UP000184127">
    <property type="component" value="Unassembled WGS sequence"/>
</dbReference>
<dbReference type="InterPro" id="IPR036908">
    <property type="entry name" value="RlpA-like_sf"/>
</dbReference>
<keyword evidence="2" id="KW-1185">Reference proteome</keyword>
<dbReference type="CDD" id="cd22268">
    <property type="entry name" value="DPBB_RlpA-like"/>
    <property type="match status" value="1"/>
</dbReference>
<accession>A0A1M4THQ8</accession>
<sequence length="271" mass="30802">MANQASYTCAADGSYGDIYIKGKSISPQWIARLFSSGPYTGCQRAQIVTDRLNSMFSNPSKYWFEFCTPGIISYPTYSVIIVPNVKRSSIPDISWYNTTKELIMDVGPNDSIEPWYTALLWANNIRREVADNYNYNPTSLYVPSGRGIIETDFVYRNQADSYYGAGESLNKQTITGEIFHTCDLTVATRVRWTQNEFKNLFYQKGSVWIRVYHPSNGRVVVCRQNDWGPSDSVYQRYCRTIDLSYGGAREALGTGTGFCDSGDKVDFRFLE</sequence>
<reference evidence="2" key="1">
    <citation type="submission" date="2016-11" db="EMBL/GenBank/DDBJ databases">
        <authorList>
            <person name="Varghese N."/>
            <person name="Submissions S."/>
        </authorList>
    </citation>
    <scope>NUCLEOTIDE SEQUENCE [LARGE SCALE GENOMIC DNA]</scope>
    <source>
        <strain evidence="2">DSM 18761</strain>
    </source>
</reference>
<dbReference type="AlphaFoldDB" id="A0A1M4THQ8"/>
<proteinExistence type="predicted"/>
<dbReference type="EMBL" id="FQUR01000007">
    <property type="protein sequence ID" value="SHE44001.1"/>
    <property type="molecule type" value="Genomic_DNA"/>
</dbReference>
<organism evidence="1 2">
    <name type="scientific">Thermoanaerobacter uzonensis DSM 18761</name>
    <dbReference type="NCBI Taxonomy" id="1123369"/>
    <lineage>
        <taxon>Bacteria</taxon>
        <taxon>Bacillati</taxon>
        <taxon>Bacillota</taxon>
        <taxon>Clostridia</taxon>
        <taxon>Thermoanaerobacterales</taxon>
        <taxon>Thermoanaerobacteraceae</taxon>
        <taxon>Thermoanaerobacter</taxon>
    </lineage>
</organism>
<evidence type="ECO:0000313" key="1">
    <source>
        <dbReference type="EMBL" id="SHE44001.1"/>
    </source>
</evidence>
<dbReference type="RefSeq" id="WP_072966960.1">
    <property type="nucleotide sequence ID" value="NZ_FQUR01000007.1"/>
</dbReference>
<protein>
    <submittedName>
        <fullName evidence="1">Uncharacterized protein</fullName>
    </submittedName>
</protein>
<dbReference type="Gene3D" id="2.40.40.10">
    <property type="entry name" value="RlpA-like domain"/>
    <property type="match status" value="1"/>
</dbReference>
<gene>
    <name evidence="1" type="ORF">SAMN02745195_00368</name>
</gene>